<dbReference type="EMBL" id="JADION010000004">
    <property type="protein sequence ID" value="MBF4102272.1"/>
    <property type="molecule type" value="Genomic_DNA"/>
</dbReference>
<evidence type="ECO:0000313" key="1">
    <source>
        <dbReference type="EMBL" id="MBF4102272.1"/>
    </source>
</evidence>
<sequence length="202" mass="22604">MLGVFAGTQADRVVRSATAPKEMWYQKCSSSNGDCSDNKNRRQIWSLSDLTNEEQANLKANGNVLTISNPGIFNDREDALKNAQKQNISKQNQKGIIVVMNRPTGRYDGGWIATSLVSELMYAAYDKVNDKYLWGALPLNNSQKLNQDLYREAEQMGYQVDTSNHSRGGLTASIALQDMNIWKGETNIPIRKSRFYGTATNV</sequence>
<organism evidence="1">
    <name type="scientific">Gallibacterium anatis</name>
    <dbReference type="NCBI Taxonomy" id="750"/>
    <lineage>
        <taxon>Bacteria</taxon>
        <taxon>Pseudomonadati</taxon>
        <taxon>Pseudomonadota</taxon>
        <taxon>Gammaproteobacteria</taxon>
        <taxon>Pasteurellales</taxon>
        <taxon>Pasteurellaceae</taxon>
        <taxon>Gallibacterium</taxon>
    </lineage>
</organism>
<name>A0A930UQU9_9PAST</name>
<dbReference type="AlphaFoldDB" id="A0A930UQU9"/>
<gene>
    <name evidence="1" type="ORF">INT80_02295</name>
</gene>
<accession>A0A930UQU9</accession>
<proteinExistence type="predicted"/>
<reference evidence="1" key="1">
    <citation type="submission" date="2020-11" db="EMBL/GenBank/DDBJ databases">
        <title>Gallibacterium anatis 1637, full genome, WGS.</title>
        <authorList>
            <person name="Laishevtcev A.I."/>
            <person name="Yakimova E.A."/>
            <person name="Petkovich D."/>
            <person name="Stepanova T.V."/>
            <person name="Kalendr R.S."/>
            <person name="Rubalsky E.O."/>
            <person name="Zulkarneev E.R."/>
            <person name="Aleshkin A.V."/>
        </authorList>
    </citation>
    <scope>NUCLEOTIDE SEQUENCE</scope>
    <source>
        <strain evidence="1">1637</strain>
    </source>
</reference>
<protein>
    <submittedName>
        <fullName evidence="1">Uncharacterized protein</fullName>
    </submittedName>
</protein>
<comment type="caution">
    <text evidence="1">The sequence shown here is derived from an EMBL/GenBank/DDBJ whole genome shotgun (WGS) entry which is preliminary data.</text>
</comment>